<comment type="similarity">
    <text evidence="1">Belongs to the 2-hydroxycarboxylate transporter (2-HCT) (TC 2.A.24) family.</text>
</comment>
<feature type="transmembrane region" description="Helical" evidence="2">
    <location>
        <begin position="389"/>
        <end position="409"/>
    </location>
</feature>
<keyword evidence="1" id="KW-0769">Symport</keyword>
<dbReference type="InterPro" id="IPR004679">
    <property type="entry name" value="2-OHcarboxylate_transport"/>
</dbReference>
<evidence type="ECO:0000313" key="4">
    <source>
        <dbReference type="Proteomes" id="UP000015620"/>
    </source>
</evidence>
<dbReference type="AlphaFoldDB" id="S5ZJM0"/>
<sequence length="444" mass="46606">MVKLNLKEFNMKDLKKDYRILGMPILLFCIISSIVIAAVWWDKMPGGMIGALLLMMILGEVLNILGDNAPVIKTFFGGGPIVIIFTSCALAYYKVLPESVIKNISTFMKGGGFLDFYIAALITGSILGMNRSLLIRAAIRYFPCILGAVAVSLLLVAGGAPLFGINPAEAIAYIGIPIMGGGMGAGAVPIAQVFSSALKIPAEQILSKLVPAVALGNAMAIVAGGLLNKLGNIKPSLTGNGQLMASGTFDIPNEGEETKGMSIADFGTAIVIATAFFAWGKLVAELLKLIKIDIHTYAWMIISVAAVKALNLLPGQFERACSLWYKFVAKNFTAALLVGIGIAYTDLGDIIHAFSWSYAVLVLLVIIGAVIGSGLIGKLVGFHPIEASITAGLCMANMGGTGDVAVLTAAKRMELMPFAQISSRIGGAFIILLASLLVPIFFGG</sequence>
<dbReference type="PANTHER" id="PTHR40033:SF1">
    <property type="entry name" value="CITRATE-SODIUM SYMPORTER"/>
    <property type="match status" value="1"/>
</dbReference>
<dbReference type="GO" id="GO:0008514">
    <property type="term" value="F:organic anion transmembrane transporter activity"/>
    <property type="evidence" value="ECO:0007669"/>
    <property type="project" value="InterPro"/>
</dbReference>
<feature type="transmembrane region" description="Helical" evidence="2">
    <location>
        <begin position="141"/>
        <end position="164"/>
    </location>
</feature>
<feature type="transmembrane region" description="Helical" evidence="2">
    <location>
        <begin position="323"/>
        <end position="344"/>
    </location>
</feature>
<keyword evidence="1" id="KW-0813">Transport</keyword>
<proteinExistence type="inferred from homology"/>
<feature type="transmembrane region" description="Helical" evidence="2">
    <location>
        <begin position="266"/>
        <end position="284"/>
    </location>
</feature>
<feature type="transmembrane region" description="Helical" evidence="2">
    <location>
        <begin position="170"/>
        <end position="194"/>
    </location>
</feature>
<dbReference type="HOGENOM" id="CLU_041211_0_1_12"/>
<dbReference type="PANTHER" id="PTHR40033">
    <property type="entry name" value="NA(+)-MALATE SYMPORTER"/>
    <property type="match status" value="1"/>
</dbReference>
<feature type="transmembrane region" description="Helical" evidence="2">
    <location>
        <begin position="20"/>
        <end position="41"/>
    </location>
</feature>
<dbReference type="KEGG" id="tped:TPE_0246"/>
<evidence type="ECO:0000256" key="1">
    <source>
        <dbReference type="PIRNR" id="PIRNR005348"/>
    </source>
</evidence>
<feature type="transmembrane region" description="Helical" evidence="2">
    <location>
        <begin position="72"/>
        <end position="93"/>
    </location>
</feature>
<accession>S5ZJM0</accession>
<dbReference type="STRING" id="1291379.TPE_0246"/>
<dbReference type="GO" id="GO:0015293">
    <property type="term" value="F:symporter activity"/>
    <property type="evidence" value="ECO:0007669"/>
    <property type="project" value="UniProtKB-UniRule"/>
</dbReference>
<feature type="transmembrane region" description="Helical" evidence="2">
    <location>
        <begin position="296"/>
        <end position="317"/>
    </location>
</feature>
<feature type="transmembrane region" description="Helical" evidence="2">
    <location>
        <begin position="421"/>
        <end position="442"/>
    </location>
</feature>
<dbReference type="GO" id="GO:0005886">
    <property type="term" value="C:plasma membrane"/>
    <property type="evidence" value="ECO:0007669"/>
    <property type="project" value="UniProtKB-UniRule"/>
</dbReference>
<evidence type="ECO:0000256" key="2">
    <source>
        <dbReference type="SAM" id="Phobius"/>
    </source>
</evidence>
<dbReference type="Pfam" id="PF03390">
    <property type="entry name" value="2HCT"/>
    <property type="match status" value="1"/>
</dbReference>
<dbReference type="Proteomes" id="UP000015620">
    <property type="component" value="Chromosome"/>
</dbReference>
<dbReference type="PIRSF" id="PIRSF005348">
    <property type="entry name" value="YxkH"/>
    <property type="match status" value="1"/>
</dbReference>
<name>S5ZJM0_9SPIR</name>
<dbReference type="EMBL" id="CP004120">
    <property type="protein sequence ID" value="AGT42742.1"/>
    <property type="molecule type" value="Genomic_DNA"/>
</dbReference>
<keyword evidence="2" id="KW-1133">Transmembrane helix</keyword>
<reference evidence="3 4" key="1">
    <citation type="journal article" date="2013" name="PLoS ONE">
        <title>Genome-Wide Relatedness of Treponema pedis, from Gingiva and Necrotic Skin Lesions of Pigs, with the Human Oral Pathogen Treponema denticola.</title>
        <authorList>
            <person name="Svartstrom O."/>
            <person name="Mushtaq M."/>
            <person name="Pringle M."/>
            <person name="Segerman B."/>
        </authorList>
    </citation>
    <scope>NUCLEOTIDE SEQUENCE [LARGE SCALE GENOMIC DNA]</scope>
    <source>
        <strain evidence="3">T A4</strain>
    </source>
</reference>
<keyword evidence="2" id="KW-0812">Transmembrane</keyword>
<gene>
    <name evidence="3" type="ORF">TPE_0246</name>
</gene>
<keyword evidence="1 2" id="KW-0472">Membrane</keyword>
<keyword evidence="4" id="KW-1185">Reference proteome</keyword>
<feature type="transmembrane region" description="Helical" evidence="2">
    <location>
        <begin position="356"/>
        <end position="377"/>
    </location>
</feature>
<organism evidence="3 4">
    <name type="scientific">Treponema pedis str. T A4</name>
    <dbReference type="NCBI Taxonomy" id="1291379"/>
    <lineage>
        <taxon>Bacteria</taxon>
        <taxon>Pseudomonadati</taxon>
        <taxon>Spirochaetota</taxon>
        <taxon>Spirochaetia</taxon>
        <taxon>Spirochaetales</taxon>
        <taxon>Treponemataceae</taxon>
        <taxon>Treponema</taxon>
    </lineage>
</organism>
<feature type="transmembrane region" description="Helical" evidence="2">
    <location>
        <begin position="47"/>
        <end position="65"/>
    </location>
</feature>
<dbReference type="PATRIC" id="fig|1291379.3.peg.243"/>
<feature type="transmembrane region" description="Helical" evidence="2">
    <location>
        <begin position="113"/>
        <end position="129"/>
    </location>
</feature>
<protein>
    <submittedName>
        <fullName evidence="3">CCS family citrate carrier protein</fullName>
    </submittedName>
</protein>
<feature type="transmembrane region" description="Helical" evidence="2">
    <location>
        <begin position="206"/>
        <end position="227"/>
    </location>
</feature>
<evidence type="ECO:0000313" key="3">
    <source>
        <dbReference type="EMBL" id="AGT42742.1"/>
    </source>
</evidence>